<name>A0A8J8T7P4_HALGN</name>
<organism evidence="2 3">
    <name type="scientific">Halteria grandinella</name>
    <dbReference type="NCBI Taxonomy" id="5974"/>
    <lineage>
        <taxon>Eukaryota</taxon>
        <taxon>Sar</taxon>
        <taxon>Alveolata</taxon>
        <taxon>Ciliophora</taxon>
        <taxon>Intramacronucleata</taxon>
        <taxon>Spirotrichea</taxon>
        <taxon>Stichotrichia</taxon>
        <taxon>Sporadotrichida</taxon>
        <taxon>Halteriidae</taxon>
        <taxon>Halteria</taxon>
    </lineage>
</organism>
<evidence type="ECO:0000256" key="1">
    <source>
        <dbReference type="SAM" id="Phobius"/>
    </source>
</evidence>
<dbReference type="AlphaFoldDB" id="A0A8J8T7P4"/>
<gene>
    <name evidence="2" type="ORF">FGO68_gene11017</name>
</gene>
<feature type="transmembrane region" description="Helical" evidence="1">
    <location>
        <begin position="333"/>
        <end position="356"/>
    </location>
</feature>
<keyword evidence="1" id="KW-0472">Membrane</keyword>
<evidence type="ECO:0000313" key="2">
    <source>
        <dbReference type="EMBL" id="TNV84378.1"/>
    </source>
</evidence>
<keyword evidence="3" id="KW-1185">Reference proteome</keyword>
<keyword evidence="1" id="KW-0812">Transmembrane</keyword>
<evidence type="ECO:0000313" key="3">
    <source>
        <dbReference type="Proteomes" id="UP000785679"/>
    </source>
</evidence>
<sequence length="421" mass="46891">MNRCKGITCLADDECGEGLLCFMNECKDKKEVIDYQHGVECSLRSQYSTYVLALDYTLSLNTKPVEQKICDYSSCSCDIQCASGFCNSLVINSSNNKGMCQPYVGIEGQERCNMTSFPMCSSRLDYAMEYPINRCKFVSCQWDGDCKSGFCNMQDRNNQICDNLPITPVSCNQSAQIPASRNLVTGLISYVSSINRCSNVECDQDSDCKDSTICISTCQPCQIDKVFKLCLGSPCINDSQCISNACIKGICQKGLIAPINKTCNESSSYIKLGISYWSTNRCNNVTCLQSSDCQTNRICLYGTCQFPTQDTVNINETSTKMIVYSVRNTSTNMFLLIIVGIMAIILVIALALFFYYKFCRSRNTQTNKVQIEPAQNSTMPVENDARGRVSFVMNTTSVEMIQDNGVPHGHQVIIDPQMQIE</sequence>
<reference evidence="2" key="1">
    <citation type="submission" date="2019-06" db="EMBL/GenBank/DDBJ databases">
        <authorList>
            <person name="Zheng W."/>
        </authorList>
    </citation>
    <scope>NUCLEOTIDE SEQUENCE</scope>
    <source>
        <strain evidence="2">QDHG01</strain>
    </source>
</reference>
<dbReference type="Proteomes" id="UP000785679">
    <property type="component" value="Unassembled WGS sequence"/>
</dbReference>
<accession>A0A8J8T7P4</accession>
<keyword evidence="1" id="KW-1133">Transmembrane helix</keyword>
<protein>
    <submittedName>
        <fullName evidence="2">Uncharacterized protein</fullName>
    </submittedName>
</protein>
<proteinExistence type="predicted"/>
<dbReference type="EMBL" id="RRYP01002840">
    <property type="protein sequence ID" value="TNV84378.1"/>
    <property type="molecule type" value="Genomic_DNA"/>
</dbReference>
<comment type="caution">
    <text evidence="2">The sequence shown here is derived from an EMBL/GenBank/DDBJ whole genome shotgun (WGS) entry which is preliminary data.</text>
</comment>